<gene>
    <name evidence="3" type="ORF">Tco_1111189</name>
</gene>
<dbReference type="Pfam" id="PF03732">
    <property type="entry name" value="Retrotrans_gag"/>
    <property type="match status" value="1"/>
</dbReference>
<name>A0ABQ5IKX5_9ASTR</name>
<dbReference type="Proteomes" id="UP001151760">
    <property type="component" value="Unassembled WGS sequence"/>
</dbReference>
<dbReference type="GO" id="GO:0003964">
    <property type="term" value="F:RNA-directed DNA polymerase activity"/>
    <property type="evidence" value="ECO:0007669"/>
    <property type="project" value="UniProtKB-KW"/>
</dbReference>
<keyword evidence="3" id="KW-0808">Transferase</keyword>
<feature type="compositionally biased region" description="Basic and acidic residues" evidence="1">
    <location>
        <begin position="208"/>
        <end position="221"/>
    </location>
</feature>
<protein>
    <submittedName>
        <fullName evidence="3">Reverse transcriptase domain-containing protein</fullName>
    </submittedName>
</protein>
<comment type="caution">
    <text evidence="3">The sequence shown here is derived from an EMBL/GenBank/DDBJ whole genome shotgun (WGS) entry which is preliminary data.</text>
</comment>
<sequence>MYAPPNMPAYPNPAGPFADPAGFVTPFVRWIEDYPLPDGLKMPSHIGSYDGKGDPDNFLHLFKGVIRMQKWLMPVACHMFTYTLKDSARIWWNSQKTGSILNYEDLKAKFRSHFSQQKKFTKTHLAVHNIKQREGESTRDFITRYTDDTLQILGLHEEQRISGFVHGLRTRSLVEHLSTDLPSTYKGLMEKTYTWVEAREVATNGVSNDRRDGFERSKKSSWDNSRGQKNKDIFFPYRGPNHGFLPSLSKSLKEILATEKAARSFEPPLKMFGSKRSRDTSKYCHFHEDYGHDTNDCKHLRTQI</sequence>
<dbReference type="InterPro" id="IPR005162">
    <property type="entry name" value="Retrotrans_gag_dom"/>
</dbReference>
<evidence type="ECO:0000313" key="3">
    <source>
        <dbReference type="EMBL" id="GJU00851.1"/>
    </source>
</evidence>
<reference evidence="3" key="1">
    <citation type="journal article" date="2022" name="Int. J. Mol. Sci.">
        <title>Draft Genome of Tanacetum Coccineum: Genomic Comparison of Closely Related Tanacetum-Family Plants.</title>
        <authorList>
            <person name="Yamashiro T."/>
            <person name="Shiraishi A."/>
            <person name="Nakayama K."/>
            <person name="Satake H."/>
        </authorList>
    </citation>
    <scope>NUCLEOTIDE SEQUENCE</scope>
</reference>
<reference evidence="3" key="2">
    <citation type="submission" date="2022-01" db="EMBL/GenBank/DDBJ databases">
        <authorList>
            <person name="Yamashiro T."/>
            <person name="Shiraishi A."/>
            <person name="Satake H."/>
            <person name="Nakayama K."/>
        </authorList>
    </citation>
    <scope>NUCLEOTIDE SEQUENCE</scope>
</reference>
<dbReference type="PANTHER" id="PTHR33223:SF11">
    <property type="entry name" value="ELEMENT PROTEIN, PUTATIVE-RELATED"/>
    <property type="match status" value="1"/>
</dbReference>
<proteinExistence type="predicted"/>
<feature type="region of interest" description="Disordered" evidence="1">
    <location>
        <begin position="207"/>
        <end position="227"/>
    </location>
</feature>
<feature type="domain" description="Retrotransposon gag" evidence="2">
    <location>
        <begin position="79"/>
        <end position="170"/>
    </location>
</feature>
<keyword evidence="3" id="KW-0548">Nucleotidyltransferase</keyword>
<evidence type="ECO:0000259" key="2">
    <source>
        <dbReference type="Pfam" id="PF03732"/>
    </source>
</evidence>
<dbReference type="EMBL" id="BQNB010020904">
    <property type="protein sequence ID" value="GJU00851.1"/>
    <property type="molecule type" value="Genomic_DNA"/>
</dbReference>
<keyword evidence="3" id="KW-0695">RNA-directed DNA polymerase</keyword>
<evidence type="ECO:0000313" key="4">
    <source>
        <dbReference type="Proteomes" id="UP001151760"/>
    </source>
</evidence>
<keyword evidence="4" id="KW-1185">Reference proteome</keyword>
<evidence type="ECO:0000256" key="1">
    <source>
        <dbReference type="SAM" id="MobiDB-lite"/>
    </source>
</evidence>
<organism evidence="3 4">
    <name type="scientific">Tanacetum coccineum</name>
    <dbReference type="NCBI Taxonomy" id="301880"/>
    <lineage>
        <taxon>Eukaryota</taxon>
        <taxon>Viridiplantae</taxon>
        <taxon>Streptophyta</taxon>
        <taxon>Embryophyta</taxon>
        <taxon>Tracheophyta</taxon>
        <taxon>Spermatophyta</taxon>
        <taxon>Magnoliopsida</taxon>
        <taxon>eudicotyledons</taxon>
        <taxon>Gunneridae</taxon>
        <taxon>Pentapetalae</taxon>
        <taxon>asterids</taxon>
        <taxon>campanulids</taxon>
        <taxon>Asterales</taxon>
        <taxon>Asteraceae</taxon>
        <taxon>Asteroideae</taxon>
        <taxon>Anthemideae</taxon>
        <taxon>Anthemidinae</taxon>
        <taxon>Tanacetum</taxon>
    </lineage>
</organism>
<accession>A0ABQ5IKX5</accession>
<dbReference type="PANTHER" id="PTHR33223">
    <property type="entry name" value="CCHC-TYPE DOMAIN-CONTAINING PROTEIN"/>
    <property type="match status" value="1"/>
</dbReference>